<sequence>MILELVDLCGGSETPAGGRDRGDPAGALAPRRLPEPPAESEAPGAQINRLIERGLS</sequence>
<feature type="region of interest" description="Disordered" evidence="1">
    <location>
        <begin position="9"/>
        <end position="56"/>
    </location>
</feature>
<proteinExistence type="predicted"/>
<name>A0A852TIB0_9BACI</name>
<comment type="caution">
    <text evidence="2">The sequence shown here is derived from an EMBL/GenBank/DDBJ whole genome shotgun (WGS) entry which is preliminary data.</text>
</comment>
<evidence type="ECO:0000313" key="3">
    <source>
        <dbReference type="Proteomes" id="UP000548423"/>
    </source>
</evidence>
<reference evidence="3" key="2">
    <citation type="submission" date="2020-08" db="EMBL/GenBank/DDBJ databases">
        <title>The Agave Microbiome: Exploring the role of microbial communities in plant adaptations to desert environments.</title>
        <authorList>
            <person name="Partida-Martinez L.P."/>
        </authorList>
    </citation>
    <scope>NUCLEOTIDE SEQUENCE [LARGE SCALE GENOMIC DNA]</scope>
    <source>
        <strain evidence="3">AT2.8</strain>
    </source>
</reference>
<dbReference type="Proteomes" id="UP000548423">
    <property type="component" value="Unassembled WGS sequence"/>
</dbReference>
<dbReference type="EMBL" id="JACCBX010000007">
    <property type="protein sequence ID" value="NYE06854.1"/>
    <property type="molecule type" value="Genomic_DNA"/>
</dbReference>
<dbReference type="AlphaFoldDB" id="A0A852TIB0"/>
<evidence type="ECO:0000313" key="2">
    <source>
        <dbReference type="EMBL" id="NYE06854.1"/>
    </source>
</evidence>
<protein>
    <submittedName>
        <fullName evidence="2">Uncharacterized protein</fullName>
    </submittedName>
</protein>
<accession>A0A852TIB0</accession>
<organism evidence="2 3">
    <name type="scientific">Neobacillus niacini</name>
    <dbReference type="NCBI Taxonomy" id="86668"/>
    <lineage>
        <taxon>Bacteria</taxon>
        <taxon>Bacillati</taxon>
        <taxon>Bacillota</taxon>
        <taxon>Bacilli</taxon>
        <taxon>Bacillales</taxon>
        <taxon>Bacillaceae</taxon>
        <taxon>Neobacillus</taxon>
    </lineage>
</organism>
<evidence type="ECO:0000256" key="1">
    <source>
        <dbReference type="SAM" id="MobiDB-lite"/>
    </source>
</evidence>
<gene>
    <name evidence="2" type="ORF">F4694_003634</name>
</gene>
<reference evidence="3" key="1">
    <citation type="submission" date="2020-07" db="EMBL/GenBank/DDBJ databases">
        <authorList>
            <person name="Partida-Martinez L."/>
            <person name="Huntemann M."/>
            <person name="Clum A."/>
            <person name="Wang J."/>
            <person name="Palaniappan K."/>
            <person name="Ritter S."/>
            <person name="Chen I.-M."/>
            <person name="Stamatis D."/>
            <person name="Reddy T."/>
            <person name="O'Malley R."/>
            <person name="Daum C."/>
            <person name="Shapiro N."/>
            <person name="Ivanova N."/>
            <person name="Kyrpides N."/>
            <person name="Woyke T."/>
        </authorList>
    </citation>
    <scope>NUCLEOTIDE SEQUENCE [LARGE SCALE GENOMIC DNA]</scope>
    <source>
        <strain evidence="3">AT2.8</strain>
    </source>
</reference>